<keyword evidence="4" id="KW-0812">Transmembrane</keyword>
<evidence type="ECO:0000256" key="8">
    <source>
        <dbReference type="ARBA" id="ARBA00023136"/>
    </source>
</evidence>
<dbReference type="EMBL" id="OV651817">
    <property type="protein sequence ID" value="CAH1110316.1"/>
    <property type="molecule type" value="Genomic_DNA"/>
</dbReference>
<keyword evidence="6" id="KW-1133">Transmembrane helix</keyword>
<evidence type="ECO:0000256" key="9">
    <source>
        <dbReference type="ARBA" id="ARBA00023157"/>
    </source>
</evidence>
<organism evidence="13 14">
    <name type="scientific">Psylliodes chrysocephalus</name>
    <dbReference type="NCBI Taxonomy" id="3402493"/>
    <lineage>
        <taxon>Eukaryota</taxon>
        <taxon>Metazoa</taxon>
        <taxon>Ecdysozoa</taxon>
        <taxon>Arthropoda</taxon>
        <taxon>Hexapoda</taxon>
        <taxon>Insecta</taxon>
        <taxon>Pterygota</taxon>
        <taxon>Neoptera</taxon>
        <taxon>Endopterygota</taxon>
        <taxon>Coleoptera</taxon>
        <taxon>Polyphaga</taxon>
        <taxon>Cucujiformia</taxon>
        <taxon>Chrysomeloidea</taxon>
        <taxon>Chrysomelidae</taxon>
        <taxon>Galerucinae</taxon>
        <taxon>Alticini</taxon>
        <taxon>Psylliodes</taxon>
    </lineage>
</organism>
<keyword evidence="9" id="KW-1015">Disulfide bond</keyword>
<feature type="chain" id="PRO_5040105636" description="Generative cell specific-1/HAP2 domain-containing protein" evidence="11">
    <location>
        <begin position="20"/>
        <end position="271"/>
    </location>
</feature>
<evidence type="ECO:0000256" key="7">
    <source>
        <dbReference type="ARBA" id="ARBA00023121"/>
    </source>
</evidence>
<gene>
    <name evidence="13" type="ORF">PSYICH_LOCUS11504</name>
</gene>
<dbReference type="Proteomes" id="UP001153636">
    <property type="component" value="Chromosome 5"/>
</dbReference>
<protein>
    <recommendedName>
        <fullName evidence="12">Generative cell specific-1/HAP2 domain-containing protein</fullName>
    </recommendedName>
</protein>
<evidence type="ECO:0000256" key="11">
    <source>
        <dbReference type="SAM" id="SignalP"/>
    </source>
</evidence>
<feature type="domain" description="Generative cell specific-1/HAP2" evidence="12">
    <location>
        <begin position="96"/>
        <end position="217"/>
    </location>
</feature>
<dbReference type="InterPro" id="IPR040326">
    <property type="entry name" value="HAP2/GCS1"/>
</dbReference>
<keyword evidence="10" id="KW-0278">Fertilization</keyword>
<dbReference type="InterPro" id="IPR018928">
    <property type="entry name" value="HAP2/GCS1_dom"/>
</dbReference>
<evidence type="ECO:0000256" key="4">
    <source>
        <dbReference type="ARBA" id="ARBA00022692"/>
    </source>
</evidence>
<evidence type="ECO:0000256" key="5">
    <source>
        <dbReference type="ARBA" id="ARBA00022729"/>
    </source>
</evidence>
<dbReference type="PANTHER" id="PTHR31764:SF0">
    <property type="entry name" value="GENERATIVE CELL SPECIFIC-1_HAP2 DOMAIN-CONTAINING PROTEIN"/>
    <property type="match status" value="1"/>
</dbReference>
<dbReference type="PANTHER" id="PTHR31764">
    <property type="entry name" value="PROTEIN HAPLESS 2"/>
    <property type="match status" value="1"/>
</dbReference>
<sequence>MRFLLLFTLLFIPLSGQLGEFLTDEERNLRCCAQKAPCCKVYPTDFEIKALLVKCHKPDKSTEKKKMPMTVVRTVRAANQEEGCMKKRMEQIIGITNCKRKLKLTVKIKNNGITNCKSQYLLIDHVFDSVTQQKQKLFNPYVLKIVQQPVLAVYGLFYDGIVNAQAKEMVVNKDQAGYTGCNPDSNSNPVCGSVSYRSDTIPYSNGFCCSCNRNREQNNFFNISEVPYTYKFPQISHNDWQNSNDLYKNEFDENDYPHQMRKLTKNIKKDR</sequence>
<keyword evidence="3" id="KW-1003">Cell membrane</keyword>
<reference evidence="13" key="1">
    <citation type="submission" date="2022-01" db="EMBL/GenBank/DDBJ databases">
        <authorList>
            <person name="King R."/>
        </authorList>
    </citation>
    <scope>NUCLEOTIDE SEQUENCE</scope>
</reference>
<evidence type="ECO:0000256" key="10">
    <source>
        <dbReference type="ARBA" id="ARBA00023279"/>
    </source>
</evidence>
<evidence type="ECO:0000313" key="13">
    <source>
        <dbReference type="EMBL" id="CAH1110316.1"/>
    </source>
</evidence>
<dbReference type="OrthoDB" id="44061at2759"/>
<keyword evidence="8" id="KW-0472">Membrane</keyword>
<name>A0A9P0GGU7_9CUCU</name>
<dbReference type="GO" id="GO:0008289">
    <property type="term" value="F:lipid binding"/>
    <property type="evidence" value="ECO:0007669"/>
    <property type="project" value="UniProtKB-KW"/>
</dbReference>
<evidence type="ECO:0000256" key="3">
    <source>
        <dbReference type="ARBA" id="ARBA00022475"/>
    </source>
</evidence>
<evidence type="ECO:0000259" key="12">
    <source>
        <dbReference type="Pfam" id="PF10699"/>
    </source>
</evidence>
<evidence type="ECO:0000313" key="14">
    <source>
        <dbReference type="Proteomes" id="UP001153636"/>
    </source>
</evidence>
<evidence type="ECO:0000256" key="6">
    <source>
        <dbReference type="ARBA" id="ARBA00022989"/>
    </source>
</evidence>
<keyword evidence="7" id="KW-0446">Lipid-binding</keyword>
<comment type="similarity">
    <text evidence="2">Belongs to the HAP2/GCS1 family.</text>
</comment>
<proteinExistence type="inferred from homology"/>
<dbReference type="AlphaFoldDB" id="A0A9P0GGU7"/>
<evidence type="ECO:0000256" key="2">
    <source>
        <dbReference type="ARBA" id="ARBA00010929"/>
    </source>
</evidence>
<dbReference type="GO" id="GO:0007338">
    <property type="term" value="P:single fertilization"/>
    <property type="evidence" value="ECO:0007669"/>
    <property type="project" value="UniProtKB-KW"/>
</dbReference>
<comment type="subcellular location">
    <subcellularLocation>
        <location evidence="1">Cell membrane</location>
        <topology evidence="1">Single-pass type I membrane protein</topology>
    </subcellularLocation>
</comment>
<dbReference type="GO" id="GO:0005886">
    <property type="term" value="C:plasma membrane"/>
    <property type="evidence" value="ECO:0007669"/>
    <property type="project" value="UniProtKB-SubCell"/>
</dbReference>
<accession>A0A9P0GGU7</accession>
<keyword evidence="5 11" id="KW-0732">Signal</keyword>
<feature type="signal peptide" evidence="11">
    <location>
        <begin position="1"/>
        <end position="19"/>
    </location>
</feature>
<dbReference type="Pfam" id="PF10699">
    <property type="entry name" value="HAP2-GCS1"/>
    <property type="match status" value="1"/>
</dbReference>
<keyword evidence="14" id="KW-1185">Reference proteome</keyword>
<evidence type="ECO:0000256" key="1">
    <source>
        <dbReference type="ARBA" id="ARBA00004251"/>
    </source>
</evidence>